<evidence type="ECO:0000256" key="1">
    <source>
        <dbReference type="SAM" id="MobiDB-lite"/>
    </source>
</evidence>
<accession>A0A8S0XHR5</accession>
<evidence type="ECO:0000313" key="2">
    <source>
        <dbReference type="EMBL" id="CAA7262839.1"/>
    </source>
</evidence>
<dbReference type="AlphaFoldDB" id="A0A8S0XHR5"/>
<name>A0A8S0XHR5_CYCAE</name>
<feature type="region of interest" description="Disordered" evidence="1">
    <location>
        <begin position="17"/>
        <end position="43"/>
    </location>
</feature>
<sequence length="286" mass="32140">MPDSVKSLSLRFTNFKKSADEDEVSPPVADDGEGSEQDVDPPVEEDVVPSASLELFEFLGRLQKDFLEVVNPTDSVPLLFSSLKHLSMHYLPTGTRDIELFWKFALCASSSLESLELFPTEVIDITRLPALKVLKIKVVVDEDPDLPELRPFSDLFMVPGGTTLPLRGLSIIIDMDLPEVDDYLAVSLPHHGWDTLAACLTVRTLPALTRVDVTVSLNVPECVNMTNIEMVETEQEVFASLSELWRDREKTFEFVLVVKAKRQEKLPWLWQCVWGSNFVDKFGGQS</sequence>
<evidence type="ECO:0000313" key="3">
    <source>
        <dbReference type="Proteomes" id="UP000467700"/>
    </source>
</evidence>
<comment type="caution">
    <text evidence="2">The sequence shown here is derived from an EMBL/GenBank/DDBJ whole genome shotgun (WGS) entry which is preliminary data.</text>
</comment>
<dbReference type="Proteomes" id="UP000467700">
    <property type="component" value="Unassembled WGS sequence"/>
</dbReference>
<protein>
    <submittedName>
        <fullName evidence="2">Uncharacterized protein</fullName>
    </submittedName>
</protein>
<keyword evidence="3" id="KW-1185">Reference proteome</keyword>
<feature type="compositionally biased region" description="Acidic residues" evidence="1">
    <location>
        <begin position="20"/>
        <end position="43"/>
    </location>
</feature>
<reference evidence="2 3" key="1">
    <citation type="submission" date="2020-01" db="EMBL/GenBank/DDBJ databases">
        <authorList>
            <person name="Gupta K D."/>
        </authorList>
    </citation>
    <scope>NUCLEOTIDE SEQUENCE [LARGE SCALE GENOMIC DNA]</scope>
</reference>
<gene>
    <name evidence="2" type="ORF">AAE3_LOCUS5171</name>
</gene>
<organism evidence="2 3">
    <name type="scientific">Cyclocybe aegerita</name>
    <name type="common">Black poplar mushroom</name>
    <name type="synonym">Agrocybe aegerita</name>
    <dbReference type="NCBI Taxonomy" id="1973307"/>
    <lineage>
        <taxon>Eukaryota</taxon>
        <taxon>Fungi</taxon>
        <taxon>Dikarya</taxon>
        <taxon>Basidiomycota</taxon>
        <taxon>Agaricomycotina</taxon>
        <taxon>Agaricomycetes</taxon>
        <taxon>Agaricomycetidae</taxon>
        <taxon>Agaricales</taxon>
        <taxon>Agaricineae</taxon>
        <taxon>Bolbitiaceae</taxon>
        <taxon>Cyclocybe</taxon>
    </lineage>
</organism>
<dbReference type="EMBL" id="CACVBS010000037">
    <property type="protein sequence ID" value="CAA7262839.1"/>
    <property type="molecule type" value="Genomic_DNA"/>
</dbReference>
<proteinExistence type="predicted"/>